<dbReference type="InterPro" id="IPR043504">
    <property type="entry name" value="Peptidase_S1_PA_chymotrypsin"/>
</dbReference>
<keyword evidence="3" id="KW-1185">Reference proteome</keyword>
<dbReference type="EMBL" id="JARQZJ010000093">
    <property type="protein sequence ID" value="KAK9884600.1"/>
    <property type="molecule type" value="Genomic_DNA"/>
</dbReference>
<dbReference type="GO" id="GO:0004252">
    <property type="term" value="F:serine-type endopeptidase activity"/>
    <property type="evidence" value="ECO:0007669"/>
    <property type="project" value="InterPro"/>
</dbReference>
<dbReference type="Pfam" id="PF00089">
    <property type="entry name" value="Trypsin"/>
    <property type="match status" value="1"/>
</dbReference>
<dbReference type="SUPFAM" id="SSF50494">
    <property type="entry name" value="Trypsin-like serine proteases"/>
    <property type="match status" value="1"/>
</dbReference>
<evidence type="ECO:0000313" key="2">
    <source>
        <dbReference type="EMBL" id="KAK9884600.1"/>
    </source>
</evidence>
<dbReference type="InterPro" id="IPR001254">
    <property type="entry name" value="Trypsin_dom"/>
</dbReference>
<evidence type="ECO:0000259" key="1">
    <source>
        <dbReference type="Pfam" id="PF00089"/>
    </source>
</evidence>
<gene>
    <name evidence="2" type="ORF">WA026_007440</name>
</gene>
<dbReference type="Gene3D" id="2.40.10.10">
    <property type="entry name" value="Trypsin-like serine proteases"/>
    <property type="match status" value="1"/>
</dbReference>
<dbReference type="GO" id="GO:0006508">
    <property type="term" value="P:proteolysis"/>
    <property type="evidence" value="ECO:0007669"/>
    <property type="project" value="InterPro"/>
</dbReference>
<dbReference type="AlphaFoldDB" id="A0AAW1UXA8"/>
<evidence type="ECO:0000313" key="3">
    <source>
        <dbReference type="Proteomes" id="UP001431783"/>
    </source>
</evidence>
<organism evidence="2 3">
    <name type="scientific">Henosepilachna vigintioctopunctata</name>
    <dbReference type="NCBI Taxonomy" id="420089"/>
    <lineage>
        <taxon>Eukaryota</taxon>
        <taxon>Metazoa</taxon>
        <taxon>Ecdysozoa</taxon>
        <taxon>Arthropoda</taxon>
        <taxon>Hexapoda</taxon>
        <taxon>Insecta</taxon>
        <taxon>Pterygota</taxon>
        <taxon>Neoptera</taxon>
        <taxon>Endopterygota</taxon>
        <taxon>Coleoptera</taxon>
        <taxon>Polyphaga</taxon>
        <taxon>Cucujiformia</taxon>
        <taxon>Coccinelloidea</taxon>
        <taxon>Coccinellidae</taxon>
        <taxon>Epilachninae</taxon>
        <taxon>Epilachnini</taxon>
        <taxon>Henosepilachna</taxon>
    </lineage>
</organism>
<dbReference type="InterPro" id="IPR009003">
    <property type="entry name" value="Peptidase_S1_PA"/>
</dbReference>
<dbReference type="PANTHER" id="PTHR24260:SF136">
    <property type="entry name" value="GH08193P-RELATED"/>
    <property type="match status" value="1"/>
</dbReference>
<proteinExistence type="predicted"/>
<dbReference type="Proteomes" id="UP001431783">
    <property type="component" value="Unassembled WGS sequence"/>
</dbReference>
<protein>
    <recommendedName>
        <fullName evidence="1">Peptidase S1 domain-containing protein</fullName>
    </recommendedName>
</protein>
<dbReference type="PANTHER" id="PTHR24260">
    <property type="match status" value="1"/>
</dbReference>
<reference evidence="2 3" key="1">
    <citation type="submission" date="2023-03" db="EMBL/GenBank/DDBJ databases">
        <title>Genome insight into feeding habits of ladybird beetles.</title>
        <authorList>
            <person name="Li H.-S."/>
            <person name="Huang Y.-H."/>
            <person name="Pang H."/>
        </authorList>
    </citation>
    <scope>NUCLEOTIDE SEQUENCE [LARGE SCALE GENOMIC DNA]</scope>
    <source>
        <strain evidence="2">SYSU_2023b</strain>
        <tissue evidence="2">Whole body</tissue>
    </source>
</reference>
<name>A0AAW1UXA8_9CUCU</name>
<feature type="domain" description="Peptidase S1" evidence="1">
    <location>
        <begin position="5"/>
        <end position="77"/>
    </location>
</feature>
<sequence length="87" mass="9755">MPDDYKRYLRSDKICAEVLDKDTGLCAGDSGGGMIVRNDENKRYYLRGIVSINPQVADNCNSTTLTLLTKISTYLDFMKSIELSHSD</sequence>
<comment type="caution">
    <text evidence="2">The sequence shown here is derived from an EMBL/GenBank/DDBJ whole genome shotgun (WGS) entry which is preliminary data.</text>
</comment>
<accession>A0AAW1UXA8</accession>
<dbReference type="InterPro" id="IPR051333">
    <property type="entry name" value="CLIP_Serine_Protease"/>
</dbReference>